<organism evidence="1 2">
    <name type="scientific">Pristionchus mayeri</name>
    <dbReference type="NCBI Taxonomy" id="1317129"/>
    <lineage>
        <taxon>Eukaryota</taxon>
        <taxon>Metazoa</taxon>
        <taxon>Ecdysozoa</taxon>
        <taxon>Nematoda</taxon>
        <taxon>Chromadorea</taxon>
        <taxon>Rhabditida</taxon>
        <taxon>Rhabditina</taxon>
        <taxon>Diplogasteromorpha</taxon>
        <taxon>Diplogasteroidea</taxon>
        <taxon>Neodiplogasteridae</taxon>
        <taxon>Pristionchus</taxon>
    </lineage>
</organism>
<gene>
    <name evidence="1" type="ORF">PMAYCL1PPCAC_20077</name>
</gene>
<dbReference type="Proteomes" id="UP001328107">
    <property type="component" value="Unassembled WGS sequence"/>
</dbReference>
<keyword evidence="2" id="KW-1185">Reference proteome</keyword>
<dbReference type="EMBL" id="BTRK01000004">
    <property type="protein sequence ID" value="GMR49882.1"/>
    <property type="molecule type" value="Genomic_DNA"/>
</dbReference>
<proteinExistence type="predicted"/>
<name>A0AAN5CTP5_9BILA</name>
<reference evidence="2" key="1">
    <citation type="submission" date="2022-10" db="EMBL/GenBank/DDBJ databases">
        <title>Genome assembly of Pristionchus species.</title>
        <authorList>
            <person name="Yoshida K."/>
            <person name="Sommer R.J."/>
        </authorList>
    </citation>
    <scope>NUCLEOTIDE SEQUENCE [LARGE SCALE GENOMIC DNA]</scope>
    <source>
        <strain evidence="2">RS5460</strain>
    </source>
</reference>
<evidence type="ECO:0000313" key="2">
    <source>
        <dbReference type="Proteomes" id="UP001328107"/>
    </source>
</evidence>
<protein>
    <submittedName>
        <fullName evidence="1">Uncharacterized protein</fullName>
    </submittedName>
</protein>
<comment type="caution">
    <text evidence="1">The sequence shown here is derived from an EMBL/GenBank/DDBJ whole genome shotgun (WGS) entry which is preliminary data.</text>
</comment>
<evidence type="ECO:0000313" key="1">
    <source>
        <dbReference type="EMBL" id="GMR49882.1"/>
    </source>
</evidence>
<accession>A0AAN5CTP5</accession>
<dbReference type="AlphaFoldDB" id="A0AAN5CTP5"/>
<sequence>MWSFALSYKSVWFIDMRDSRRFVLLYLIRANIDRRRNIHILQWSIVPFRPCTRPYGFAHICNSRIWSINFDVYRNQASGHDARIEQMESTKAHQTNHCAYLHCCIFHTNNYLHRFSLRF</sequence>